<accession>A0ABW7WH90</accession>
<name>A0ABW7WH90_9NOCA</name>
<dbReference type="RefSeq" id="WP_396947784.1">
    <property type="nucleotide sequence ID" value="NZ_JBIRXV010000002.1"/>
</dbReference>
<organism evidence="1 2">
    <name type="scientific">Nocardia beijingensis</name>
    <dbReference type="NCBI Taxonomy" id="95162"/>
    <lineage>
        <taxon>Bacteria</taxon>
        <taxon>Bacillati</taxon>
        <taxon>Actinomycetota</taxon>
        <taxon>Actinomycetes</taxon>
        <taxon>Mycobacteriales</taxon>
        <taxon>Nocardiaceae</taxon>
        <taxon>Nocardia</taxon>
    </lineage>
</organism>
<proteinExistence type="predicted"/>
<comment type="caution">
    <text evidence="1">The sequence shown here is derived from an EMBL/GenBank/DDBJ whole genome shotgun (WGS) entry which is preliminary data.</text>
</comment>
<dbReference type="Proteomes" id="UP001611450">
    <property type="component" value="Unassembled WGS sequence"/>
</dbReference>
<gene>
    <name evidence="1" type="ORF">ACH47G_13500</name>
</gene>
<protein>
    <recommendedName>
        <fullName evidence="3">Anti-sigma factor</fullName>
    </recommendedName>
</protein>
<dbReference type="EMBL" id="JBIRXV010000002">
    <property type="protein sequence ID" value="MFI2321496.1"/>
    <property type="molecule type" value="Genomic_DNA"/>
</dbReference>
<evidence type="ECO:0000313" key="2">
    <source>
        <dbReference type="Proteomes" id="UP001611450"/>
    </source>
</evidence>
<keyword evidence="2" id="KW-1185">Reference proteome</keyword>
<evidence type="ECO:0000313" key="1">
    <source>
        <dbReference type="EMBL" id="MFI2321496.1"/>
    </source>
</evidence>
<reference evidence="1 2" key="1">
    <citation type="submission" date="2024-10" db="EMBL/GenBank/DDBJ databases">
        <title>The Natural Products Discovery Center: Release of the First 8490 Sequenced Strains for Exploring Actinobacteria Biosynthetic Diversity.</title>
        <authorList>
            <person name="Kalkreuter E."/>
            <person name="Kautsar S.A."/>
            <person name="Yang D."/>
            <person name="Bader C.D."/>
            <person name="Teijaro C.N."/>
            <person name="Fluegel L."/>
            <person name="Davis C.M."/>
            <person name="Simpson J.R."/>
            <person name="Lauterbach L."/>
            <person name="Steele A.D."/>
            <person name="Gui C."/>
            <person name="Meng S."/>
            <person name="Li G."/>
            <person name="Viehrig K."/>
            <person name="Ye F."/>
            <person name="Su P."/>
            <person name="Kiefer A.F."/>
            <person name="Nichols A."/>
            <person name="Cepeda A.J."/>
            <person name="Yan W."/>
            <person name="Fan B."/>
            <person name="Jiang Y."/>
            <person name="Adhikari A."/>
            <person name="Zheng C.-J."/>
            <person name="Schuster L."/>
            <person name="Cowan T.M."/>
            <person name="Smanski M.J."/>
            <person name="Chevrette M.G."/>
            <person name="De Carvalho L.P.S."/>
            <person name="Shen B."/>
        </authorList>
    </citation>
    <scope>NUCLEOTIDE SEQUENCE [LARGE SCALE GENOMIC DNA]</scope>
    <source>
        <strain evidence="1 2">NPDC019626</strain>
    </source>
</reference>
<sequence>MPINFSSGLDLIAALDVRNVEAHLADAVEDCTACATTANPGPGCPAGLAARMREAAAATGSAPPTAIEIIDKLLALRRTPQPDSA</sequence>
<evidence type="ECO:0008006" key="3">
    <source>
        <dbReference type="Google" id="ProtNLM"/>
    </source>
</evidence>